<organism evidence="4 5">
    <name type="scientific">Halobacillus trueperi</name>
    <dbReference type="NCBI Taxonomy" id="156205"/>
    <lineage>
        <taxon>Bacteria</taxon>
        <taxon>Bacillati</taxon>
        <taxon>Bacillota</taxon>
        <taxon>Bacilli</taxon>
        <taxon>Bacillales</taxon>
        <taxon>Bacillaceae</taxon>
        <taxon>Halobacillus</taxon>
    </lineage>
</organism>
<evidence type="ECO:0000313" key="4">
    <source>
        <dbReference type="EMBL" id="REJ09609.1"/>
    </source>
</evidence>
<keyword evidence="1" id="KW-1015">Disulfide bond</keyword>
<keyword evidence="5" id="KW-1185">Reference proteome</keyword>
<dbReference type="InterPro" id="IPR050553">
    <property type="entry name" value="Thioredoxin_ResA/DsbE_sf"/>
</dbReference>
<name>A0A3E0J9Z1_9BACI</name>
<dbReference type="SUPFAM" id="SSF52833">
    <property type="entry name" value="Thioredoxin-like"/>
    <property type="match status" value="1"/>
</dbReference>
<accession>A0A3E0J9Z1</accession>
<gene>
    <name evidence="4" type="ORF">DYE48_08520</name>
</gene>
<dbReference type="GO" id="GO:0016491">
    <property type="term" value="F:oxidoreductase activity"/>
    <property type="evidence" value="ECO:0007669"/>
    <property type="project" value="InterPro"/>
</dbReference>
<protein>
    <submittedName>
        <fullName evidence="4">TlpA family protein disulfide reductase</fullName>
    </submittedName>
</protein>
<evidence type="ECO:0000256" key="2">
    <source>
        <dbReference type="SAM" id="MobiDB-lite"/>
    </source>
</evidence>
<dbReference type="Gene3D" id="3.40.30.10">
    <property type="entry name" value="Glutaredoxin"/>
    <property type="match status" value="1"/>
</dbReference>
<dbReference type="Pfam" id="PF00578">
    <property type="entry name" value="AhpC-TSA"/>
    <property type="match status" value="1"/>
</dbReference>
<dbReference type="PROSITE" id="PS51352">
    <property type="entry name" value="THIOREDOXIN_2"/>
    <property type="match status" value="1"/>
</dbReference>
<dbReference type="PANTHER" id="PTHR42852:SF1">
    <property type="entry name" value="THIOREDOXIN-LIKE PROTEIN YNEN"/>
    <property type="match status" value="1"/>
</dbReference>
<feature type="domain" description="Thioredoxin" evidence="3">
    <location>
        <begin position="50"/>
        <end position="190"/>
    </location>
</feature>
<dbReference type="CDD" id="cd02966">
    <property type="entry name" value="TlpA_like_family"/>
    <property type="match status" value="1"/>
</dbReference>
<comment type="caution">
    <text evidence="4">The sequence shown here is derived from an EMBL/GenBank/DDBJ whole genome shotgun (WGS) entry which is preliminary data.</text>
</comment>
<dbReference type="InterPro" id="IPR017937">
    <property type="entry name" value="Thioredoxin_CS"/>
</dbReference>
<dbReference type="InterPro" id="IPR000866">
    <property type="entry name" value="AhpC/TSA"/>
</dbReference>
<reference evidence="4 5" key="1">
    <citation type="submission" date="2018-08" db="EMBL/GenBank/DDBJ databases">
        <title>Genome sequence of Halobacillus trueperi KCTC 3686.</title>
        <authorList>
            <person name="Cho K.H."/>
            <person name="Kwak M.-J."/>
            <person name="Kim B.-Y."/>
            <person name="Chun J."/>
        </authorList>
    </citation>
    <scope>NUCLEOTIDE SEQUENCE [LARGE SCALE GENOMIC DNA]</scope>
    <source>
        <strain evidence="4 5">KCTC 3686</strain>
    </source>
</reference>
<evidence type="ECO:0000313" key="5">
    <source>
        <dbReference type="Proteomes" id="UP000256305"/>
    </source>
</evidence>
<dbReference type="Proteomes" id="UP000256305">
    <property type="component" value="Unassembled WGS sequence"/>
</dbReference>
<dbReference type="InterPro" id="IPR036249">
    <property type="entry name" value="Thioredoxin-like_sf"/>
</dbReference>
<dbReference type="GO" id="GO:0016209">
    <property type="term" value="F:antioxidant activity"/>
    <property type="evidence" value="ECO:0007669"/>
    <property type="project" value="InterPro"/>
</dbReference>
<feature type="region of interest" description="Disordered" evidence="2">
    <location>
        <begin position="29"/>
        <end position="49"/>
    </location>
</feature>
<sequence>MKQWLATAFLVILLGLIIFTTFSEKDEVEQQNSSASQETGMVAPNAPDGLQVGEQAPDFTLETLNGETVKLSDFRGKKVFLNYWATWCPPCREEMPEMQKFHERYGDEVVMLSVNGTGTEKKREDVDRFVKDGGYTFPILLDKELEINKTYQILSIPTTYFIGTDGVIQEPRIVGPMTYEMMEKKKDALE</sequence>
<dbReference type="PANTHER" id="PTHR42852">
    <property type="entry name" value="THIOL:DISULFIDE INTERCHANGE PROTEIN DSBE"/>
    <property type="match status" value="1"/>
</dbReference>
<dbReference type="RefSeq" id="WP_115823250.1">
    <property type="nucleotide sequence ID" value="NZ_QUAE01000005.1"/>
</dbReference>
<dbReference type="AlphaFoldDB" id="A0A3E0J9Z1"/>
<dbReference type="EMBL" id="QUAE01000005">
    <property type="protein sequence ID" value="REJ09609.1"/>
    <property type="molecule type" value="Genomic_DNA"/>
</dbReference>
<evidence type="ECO:0000259" key="3">
    <source>
        <dbReference type="PROSITE" id="PS51352"/>
    </source>
</evidence>
<dbReference type="PROSITE" id="PS00194">
    <property type="entry name" value="THIOREDOXIN_1"/>
    <property type="match status" value="1"/>
</dbReference>
<feature type="compositionally biased region" description="Polar residues" evidence="2">
    <location>
        <begin position="30"/>
        <end position="39"/>
    </location>
</feature>
<dbReference type="InterPro" id="IPR013766">
    <property type="entry name" value="Thioredoxin_domain"/>
</dbReference>
<proteinExistence type="predicted"/>
<evidence type="ECO:0000256" key="1">
    <source>
        <dbReference type="ARBA" id="ARBA00023157"/>
    </source>
</evidence>